<sequence length="377" mass="43265">MWIPAVGLRTGADYLTKNIGKFYGINIDNIPYVIQDALKEKLKSVPQIIIPETHFDSYFDAEPPFQLGEALLTGSLSEGLFLYYPQLPDMDFMCVLKNITLSQEDQATGCLLLREDTPSVYAFITSKEIQNLWSEFLDDTDNQVGKHRLSSKKLKEKLQENYQKNDSLLFPIVRNCKEELEEVTEGAAATVNKSKPDISFGHCMTDSAKAAFLLPLNKQVDVRMKFKQIKENLVHSIFYKMISSSDIVLSIFCEGWPPVAREWVTRERFWPDIYSDEKITQGGFHIVPKSSPDGDFRLSFSCAEIMLIKTLSPLQHKVMRAFKAVVKYHENSWGPNLKEILSSYYLKTIAFWHFEKTLQESWTEETLVHHLVALLEA</sequence>
<organism evidence="3 4">
    <name type="scientific">Paramuricea clavata</name>
    <name type="common">Red gorgonian</name>
    <name type="synonym">Violescent sea-whip</name>
    <dbReference type="NCBI Taxonomy" id="317549"/>
    <lineage>
        <taxon>Eukaryota</taxon>
        <taxon>Metazoa</taxon>
        <taxon>Cnidaria</taxon>
        <taxon>Anthozoa</taxon>
        <taxon>Octocorallia</taxon>
        <taxon>Malacalcyonacea</taxon>
        <taxon>Plexauridae</taxon>
        <taxon>Paramuricea</taxon>
    </lineage>
</organism>
<dbReference type="Proteomes" id="UP001152795">
    <property type="component" value="Unassembled WGS sequence"/>
</dbReference>
<dbReference type="Pfam" id="PF03281">
    <property type="entry name" value="Mab-21"/>
    <property type="match status" value="1"/>
</dbReference>
<dbReference type="PANTHER" id="PTHR10656:SF69">
    <property type="entry name" value="MAB-21-LIKE HHH_H2TH-LIKE DOMAIN-CONTAINING PROTEIN"/>
    <property type="match status" value="1"/>
</dbReference>
<dbReference type="AlphaFoldDB" id="A0A6S7JVW4"/>
<evidence type="ECO:0000256" key="1">
    <source>
        <dbReference type="ARBA" id="ARBA00001946"/>
    </source>
</evidence>
<dbReference type="PANTHER" id="PTHR10656">
    <property type="entry name" value="CELL FATE DETERMINING PROTEIN MAB21-RELATED"/>
    <property type="match status" value="1"/>
</dbReference>
<evidence type="ECO:0000259" key="2">
    <source>
        <dbReference type="Pfam" id="PF03281"/>
    </source>
</evidence>
<proteinExistence type="predicted"/>
<protein>
    <recommendedName>
        <fullName evidence="2">Mab-21-like nucleotidyltransferase domain-containing protein</fullName>
    </recommendedName>
</protein>
<dbReference type="OrthoDB" id="5988859at2759"/>
<dbReference type="Gene3D" id="1.10.1410.40">
    <property type="match status" value="1"/>
</dbReference>
<evidence type="ECO:0000313" key="3">
    <source>
        <dbReference type="EMBL" id="CAB4035847.1"/>
    </source>
</evidence>
<gene>
    <name evidence="3" type="ORF">PACLA_8A038870</name>
</gene>
<dbReference type="InterPro" id="IPR046903">
    <property type="entry name" value="Mab-21-like_nuc_Trfase"/>
</dbReference>
<name>A0A6S7JVW4_PARCT</name>
<keyword evidence="4" id="KW-1185">Reference proteome</keyword>
<reference evidence="3" key="1">
    <citation type="submission" date="2020-04" db="EMBL/GenBank/DDBJ databases">
        <authorList>
            <person name="Alioto T."/>
            <person name="Alioto T."/>
            <person name="Gomez Garrido J."/>
        </authorList>
    </citation>
    <scope>NUCLEOTIDE SEQUENCE</scope>
    <source>
        <strain evidence="3">A484AB</strain>
    </source>
</reference>
<feature type="domain" description="Mab-21-like nucleotidyltransferase" evidence="2">
    <location>
        <begin position="101"/>
        <end position="309"/>
    </location>
</feature>
<dbReference type="EMBL" id="CACRXK020021424">
    <property type="protein sequence ID" value="CAB4035847.1"/>
    <property type="molecule type" value="Genomic_DNA"/>
</dbReference>
<evidence type="ECO:0000313" key="4">
    <source>
        <dbReference type="Proteomes" id="UP001152795"/>
    </source>
</evidence>
<comment type="cofactor">
    <cofactor evidence="1">
        <name>Mg(2+)</name>
        <dbReference type="ChEBI" id="CHEBI:18420"/>
    </cofactor>
</comment>
<comment type="caution">
    <text evidence="3">The sequence shown here is derived from an EMBL/GenBank/DDBJ whole genome shotgun (WGS) entry which is preliminary data.</text>
</comment>
<accession>A0A6S7JVW4</accession>